<evidence type="ECO:0000259" key="1">
    <source>
        <dbReference type="Pfam" id="PF17761"/>
    </source>
</evidence>
<dbReference type="AlphaFoldDB" id="A0A316DIZ6"/>
<gene>
    <name evidence="2" type="ORF">LV89_04178</name>
</gene>
<accession>A0A316DIZ6</accession>
<dbReference type="EMBL" id="QGGO01000031">
    <property type="protein sequence ID" value="PWK18151.1"/>
    <property type="molecule type" value="Genomic_DNA"/>
</dbReference>
<dbReference type="PANTHER" id="PTHR30547:SF0">
    <property type="entry name" value="BLR8175 PROTEIN"/>
    <property type="match status" value="1"/>
</dbReference>
<comment type="caution">
    <text evidence="2">The sequence shown here is derived from an EMBL/GenBank/DDBJ whole genome shotgun (WGS) entry which is preliminary data.</text>
</comment>
<dbReference type="Pfam" id="PF17761">
    <property type="entry name" value="DUF1016_N"/>
    <property type="match status" value="1"/>
</dbReference>
<keyword evidence="3" id="KW-1185">Reference proteome</keyword>
<dbReference type="OrthoDB" id="9801263at2"/>
<proteinExistence type="predicted"/>
<dbReference type="Proteomes" id="UP000245489">
    <property type="component" value="Unassembled WGS sequence"/>
</dbReference>
<dbReference type="InterPro" id="IPR053148">
    <property type="entry name" value="PD-DEXK-like_domain"/>
</dbReference>
<organism evidence="2 3">
    <name type="scientific">Arcicella aurantiaca</name>
    <dbReference type="NCBI Taxonomy" id="591202"/>
    <lineage>
        <taxon>Bacteria</taxon>
        <taxon>Pseudomonadati</taxon>
        <taxon>Bacteroidota</taxon>
        <taxon>Cytophagia</taxon>
        <taxon>Cytophagales</taxon>
        <taxon>Flectobacillaceae</taxon>
        <taxon>Arcicella</taxon>
    </lineage>
</organism>
<keyword evidence="2" id="KW-0378">Hydrolase</keyword>
<dbReference type="PANTHER" id="PTHR30547">
    <property type="entry name" value="UNCHARACTERIZED PROTEIN YHCG-RELATED"/>
    <property type="match status" value="1"/>
</dbReference>
<keyword evidence="2" id="KW-0540">Nuclease</keyword>
<evidence type="ECO:0000313" key="3">
    <source>
        <dbReference type="Proteomes" id="UP000245489"/>
    </source>
</evidence>
<dbReference type="GO" id="GO:0004519">
    <property type="term" value="F:endonuclease activity"/>
    <property type="evidence" value="ECO:0007669"/>
    <property type="project" value="UniProtKB-KW"/>
</dbReference>
<evidence type="ECO:0000313" key="2">
    <source>
        <dbReference type="EMBL" id="PWK18151.1"/>
    </source>
</evidence>
<name>A0A316DIZ6_9BACT</name>
<protein>
    <submittedName>
        <fullName evidence="2">Putative nuclease of restriction endonuclease-like (RecB) superfamily</fullName>
    </submittedName>
</protein>
<sequence length="206" mass="24628">MDIQNSDYQSFFGEVKTKIREAQYKALKAVNKELIQLYWDLGKMIVERQMQFGWGKSIIENLSKDLQKEFPNENGFGRSNLEYMKRFYLEYQADTISQPMVGKIGWTHNVIIMQKCKTVEERRFYMIHAKKFGWTKNVLIHQIERKAFEMYLTNQTNFDQLLPENYAHQAHLAVKDNYSFDFLDLADEHSERELEEGFSRRNITKI</sequence>
<dbReference type="InterPro" id="IPR041527">
    <property type="entry name" value="YhcG_N"/>
</dbReference>
<keyword evidence="2" id="KW-0255">Endonuclease</keyword>
<dbReference type="RefSeq" id="WP_109744837.1">
    <property type="nucleotide sequence ID" value="NZ_QGGO01000031.1"/>
</dbReference>
<feature type="domain" description="YhcG N-terminal" evidence="1">
    <location>
        <begin position="14"/>
        <end position="149"/>
    </location>
</feature>
<reference evidence="2 3" key="1">
    <citation type="submission" date="2018-05" db="EMBL/GenBank/DDBJ databases">
        <title>Genomic Encyclopedia of Archaeal and Bacterial Type Strains, Phase II (KMG-II): from individual species to whole genera.</title>
        <authorList>
            <person name="Goeker M."/>
        </authorList>
    </citation>
    <scope>NUCLEOTIDE SEQUENCE [LARGE SCALE GENOMIC DNA]</scope>
    <source>
        <strain evidence="2 3">DSM 22214</strain>
    </source>
</reference>